<name>A0A365H8Z5_9ACTN</name>
<dbReference type="GO" id="GO:0016757">
    <property type="term" value="F:glycosyltransferase activity"/>
    <property type="evidence" value="ECO:0007669"/>
    <property type="project" value="UniProtKB-KW"/>
</dbReference>
<keyword evidence="1" id="KW-0328">Glycosyltransferase</keyword>
<dbReference type="Pfam" id="PF00534">
    <property type="entry name" value="Glycos_transf_1"/>
    <property type="match status" value="1"/>
</dbReference>
<dbReference type="EMBL" id="QLYX01000003">
    <property type="protein sequence ID" value="RAY15551.1"/>
    <property type="molecule type" value="Genomic_DNA"/>
</dbReference>
<dbReference type="AlphaFoldDB" id="A0A365H8Z5"/>
<evidence type="ECO:0000313" key="6">
    <source>
        <dbReference type="Proteomes" id="UP000251891"/>
    </source>
</evidence>
<dbReference type="Gene3D" id="3.40.50.2000">
    <property type="entry name" value="Glycogen Phosphorylase B"/>
    <property type="match status" value="2"/>
</dbReference>
<dbReference type="InterPro" id="IPR001296">
    <property type="entry name" value="Glyco_trans_1"/>
</dbReference>
<sequence length="381" mass="41688">MKIAMVCERTDTHVGELARELGRQGHHVTLDVRRDCPEPRDRVRRDPGVTVEYVPAGPPRPLPDDETLPYLPDFGRRLAERWERTRPDIVHAHAWLNGLAALAAARDLDLPVVQTYHSLGVVCSRQGDPGHPARIRLERAIGRTADVVIAGCSDEATELLRMGVPRTRIKIVPGGVDGGRFSPDGPADPRGDAHRLLALSQAGADTAIAALGRIPDTELMIAGGPPREELDSDPAVHRLRELAERGRVADRVTFLGDVPRRQLPRLLRSSDLVLTLPPYGPAEPVPLEAMACGVPVVATEVGGHAETIIHNVTGMHVRPRQPVELARLLRDLLADPTRRHAMGIAGADRARSRYSWERIAHETAEVYARVVELRAPVTPTP</sequence>
<dbReference type="Pfam" id="PF13439">
    <property type="entry name" value="Glyco_transf_4"/>
    <property type="match status" value="1"/>
</dbReference>
<dbReference type="PANTHER" id="PTHR12526">
    <property type="entry name" value="GLYCOSYLTRANSFERASE"/>
    <property type="match status" value="1"/>
</dbReference>
<feature type="domain" description="Glycosyltransferase subfamily 4-like N-terminal" evidence="4">
    <location>
        <begin position="12"/>
        <end position="177"/>
    </location>
</feature>
<dbReference type="RefSeq" id="WP_111864014.1">
    <property type="nucleotide sequence ID" value="NZ_QLYX01000003.1"/>
</dbReference>
<dbReference type="OrthoDB" id="9810929at2"/>
<dbReference type="PANTHER" id="PTHR12526:SF635">
    <property type="entry name" value="GLYCOSYL TRANSFERASE GROUP 1"/>
    <property type="match status" value="1"/>
</dbReference>
<reference evidence="5 6" key="1">
    <citation type="submission" date="2018-06" db="EMBL/GenBank/DDBJ databases">
        <title>Actinomadura craniellae sp. nov. isolated from marine sponge Craniella sp.</title>
        <authorList>
            <person name="Li L."/>
            <person name="Xu Q.H."/>
            <person name="Lin H.W."/>
            <person name="Lu Y.H."/>
        </authorList>
    </citation>
    <scope>NUCLEOTIDE SEQUENCE [LARGE SCALE GENOMIC DNA]</scope>
    <source>
        <strain evidence="5 6">LHW63021</strain>
    </source>
</reference>
<accession>A0A365H8Z5</accession>
<proteinExistence type="predicted"/>
<gene>
    <name evidence="5" type="ORF">DPM19_07075</name>
</gene>
<evidence type="ECO:0000313" key="5">
    <source>
        <dbReference type="EMBL" id="RAY15551.1"/>
    </source>
</evidence>
<evidence type="ECO:0000256" key="2">
    <source>
        <dbReference type="ARBA" id="ARBA00022679"/>
    </source>
</evidence>
<evidence type="ECO:0000259" key="3">
    <source>
        <dbReference type="Pfam" id="PF00534"/>
    </source>
</evidence>
<dbReference type="InterPro" id="IPR028098">
    <property type="entry name" value="Glyco_trans_4-like_N"/>
</dbReference>
<evidence type="ECO:0000256" key="1">
    <source>
        <dbReference type="ARBA" id="ARBA00022676"/>
    </source>
</evidence>
<comment type="caution">
    <text evidence="5">The sequence shown here is derived from an EMBL/GenBank/DDBJ whole genome shotgun (WGS) entry which is preliminary data.</text>
</comment>
<dbReference type="Proteomes" id="UP000251891">
    <property type="component" value="Unassembled WGS sequence"/>
</dbReference>
<evidence type="ECO:0008006" key="7">
    <source>
        <dbReference type="Google" id="ProtNLM"/>
    </source>
</evidence>
<feature type="domain" description="Glycosyl transferase family 1" evidence="3">
    <location>
        <begin position="202"/>
        <end position="347"/>
    </location>
</feature>
<keyword evidence="2" id="KW-0808">Transferase</keyword>
<protein>
    <recommendedName>
        <fullName evidence="7">Glycosyltransferase family 1 protein</fullName>
    </recommendedName>
</protein>
<evidence type="ECO:0000259" key="4">
    <source>
        <dbReference type="Pfam" id="PF13439"/>
    </source>
</evidence>
<dbReference type="SUPFAM" id="SSF53756">
    <property type="entry name" value="UDP-Glycosyltransferase/glycogen phosphorylase"/>
    <property type="match status" value="1"/>
</dbReference>
<organism evidence="5 6">
    <name type="scientific">Actinomadura craniellae</name>
    <dbReference type="NCBI Taxonomy" id="2231787"/>
    <lineage>
        <taxon>Bacteria</taxon>
        <taxon>Bacillati</taxon>
        <taxon>Actinomycetota</taxon>
        <taxon>Actinomycetes</taxon>
        <taxon>Streptosporangiales</taxon>
        <taxon>Thermomonosporaceae</taxon>
        <taxon>Actinomadura</taxon>
    </lineage>
</organism>
<keyword evidence="6" id="KW-1185">Reference proteome</keyword>